<evidence type="ECO:0000259" key="3">
    <source>
        <dbReference type="PROSITE" id="PS50937"/>
    </source>
</evidence>
<feature type="compositionally biased region" description="Basic and acidic residues" evidence="2">
    <location>
        <begin position="142"/>
        <end position="151"/>
    </location>
</feature>
<dbReference type="GO" id="GO:0003677">
    <property type="term" value="F:DNA binding"/>
    <property type="evidence" value="ECO:0007669"/>
    <property type="project" value="UniProtKB-KW"/>
</dbReference>
<reference evidence="5 6" key="2">
    <citation type="submission" date="2019-06" db="EMBL/GenBank/DDBJ databases">
        <title>Sequencing the genomes of 1000 actinobacteria strains.</title>
        <authorList>
            <person name="Klenk H.-P."/>
        </authorList>
    </citation>
    <scope>NUCLEOTIDE SEQUENCE [LARGE SCALE GENOMIC DNA]</scope>
    <source>
        <strain evidence="5 6">DSM 43866</strain>
    </source>
</reference>
<dbReference type="EMBL" id="AJ605139">
    <property type="protein sequence ID" value="CAE53385.1"/>
    <property type="molecule type" value="Genomic_DNA"/>
</dbReference>
<dbReference type="SUPFAM" id="SSF46955">
    <property type="entry name" value="Putative DNA-binding domain"/>
    <property type="match status" value="1"/>
</dbReference>
<dbReference type="PROSITE" id="PS00552">
    <property type="entry name" value="HTH_MERR_1"/>
    <property type="match status" value="1"/>
</dbReference>
<evidence type="ECO:0000313" key="4">
    <source>
        <dbReference type="EMBL" id="CAE53385.1"/>
    </source>
</evidence>
<dbReference type="PROSITE" id="PS50937">
    <property type="entry name" value="HTH_MERR_2"/>
    <property type="match status" value="1"/>
</dbReference>
<dbReference type="CDD" id="cd01282">
    <property type="entry name" value="HTH_MerR-like_sg3"/>
    <property type="match status" value="1"/>
</dbReference>
<sequence>MRIGELAARTGVSVRALRYYEQQDLLSAERGSSSHRRYPESAVDRVQLIQRLYQAGLTSKTIVELLPCVVGDRATPAMLERLAAEREQIDQRITDLVRTRDRLDAVISNATDSMLTGASCRDGDVSGRRPGTKPRRSAGGTVREEHGGGEV</sequence>
<dbReference type="InterPro" id="IPR047057">
    <property type="entry name" value="MerR_fam"/>
</dbReference>
<dbReference type="InterPro" id="IPR000551">
    <property type="entry name" value="MerR-type_HTH_dom"/>
</dbReference>
<dbReference type="Pfam" id="PF13411">
    <property type="entry name" value="MerR_1"/>
    <property type="match status" value="1"/>
</dbReference>
<reference evidence="4" key="1">
    <citation type="journal article" date="2004" name="Microbiology">
        <title>Organization of the teicoplanin gene cluster in Actinoplanes teichomyceticus.</title>
        <authorList>
            <person name="Sosio M."/>
            <person name="Kloosterman H."/>
            <person name="Bianchi A."/>
            <person name="de Vreugd P."/>
            <person name="Dijkhuizen L."/>
            <person name="Donadio S."/>
        </authorList>
    </citation>
    <scope>NUCLEOTIDE SEQUENCE</scope>
    <source>
        <strain evidence="4">ATCC31131</strain>
    </source>
</reference>
<evidence type="ECO:0000313" key="5">
    <source>
        <dbReference type="EMBL" id="TWG09440.1"/>
    </source>
</evidence>
<dbReference type="PRINTS" id="PR00040">
    <property type="entry name" value="HTHMERR"/>
</dbReference>
<accession>Q70AW4</accession>
<keyword evidence="1 5" id="KW-0238">DNA-binding</keyword>
<organism evidence="4">
    <name type="scientific">Actinoplanes teichomyceticus</name>
    <dbReference type="NCBI Taxonomy" id="1867"/>
    <lineage>
        <taxon>Bacteria</taxon>
        <taxon>Bacillati</taxon>
        <taxon>Actinomycetota</taxon>
        <taxon>Actinomycetes</taxon>
        <taxon>Micromonosporales</taxon>
        <taxon>Micromonosporaceae</taxon>
        <taxon>Actinoplanes</taxon>
    </lineage>
</organism>
<dbReference type="EMBL" id="VIWY01000008">
    <property type="protein sequence ID" value="TWG09440.1"/>
    <property type="molecule type" value="Genomic_DNA"/>
</dbReference>
<feature type="region of interest" description="Disordered" evidence="2">
    <location>
        <begin position="116"/>
        <end position="151"/>
    </location>
</feature>
<dbReference type="Gene3D" id="1.10.1660.10">
    <property type="match status" value="1"/>
</dbReference>
<proteinExistence type="predicted"/>
<dbReference type="PANTHER" id="PTHR30204">
    <property type="entry name" value="REDOX-CYCLING DRUG-SENSING TRANSCRIPTIONAL ACTIVATOR SOXR"/>
    <property type="match status" value="1"/>
</dbReference>
<keyword evidence="6" id="KW-1185">Reference proteome</keyword>
<dbReference type="OrthoDB" id="3824912at2"/>
<gene>
    <name evidence="4" type="primary">tei14</name>
    <name evidence="5" type="ORF">FHX34_108155</name>
</gene>
<dbReference type="InterPro" id="IPR009061">
    <property type="entry name" value="DNA-bd_dom_put_sf"/>
</dbReference>
<evidence type="ECO:0000256" key="1">
    <source>
        <dbReference type="ARBA" id="ARBA00023125"/>
    </source>
</evidence>
<evidence type="ECO:0000256" key="2">
    <source>
        <dbReference type="SAM" id="MobiDB-lite"/>
    </source>
</evidence>
<dbReference type="AlphaFoldDB" id="Q70AW4"/>
<dbReference type="Proteomes" id="UP000320239">
    <property type="component" value="Unassembled WGS sequence"/>
</dbReference>
<dbReference type="SMART" id="SM00422">
    <property type="entry name" value="HTH_MERR"/>
    <property type="match status" value="1"/>
</dbReference>
<feature type="domain" description="HTH merR-type" evidence="3">
    <location>
        <begin position="1"/>
        <end position="68"/>
    </location>
</feature>
<protein>
    <submittedName>
        <fullName evidence="5">DNA-binding transcriptional MerR regulator</fullName>
    </submittedName>
    <submittedName>
        <fullName evidence="4">Putative transcriptional regulator, MerR family</fullName>
    </submittedName>
</protein>
<name>Q70AW4_ACTTI</name>
<evidence type="ECO:0000313" key="6">
    <source>
        <dbReference type="Proteomes" id="UP000320239"/>
    </source>
</evidence>
<dbReference type="GO" id="GO:0003700">
    <property type="term" value="F:DNA-binding transcription factor activity"/>
    <property type="evidence" value="ECO:0007669"/>
    <property type="project" value="InterPro"/>
</dbReference>
<dbReference type="PANTHER" id="PTHR30204:SF97">
    <property type="entry name" value="MERR FAMILY REGULATORY PROTEIN"/>
    <property type="match status" value="1"/>
</dbReference>